<feature type="transmembrane region" description="Helical" evidence="3">
    <location>
        <begin position="337"/>
        <end position="362"/>
    </location>
</feature>
<dbReference type="GO" id="GO:0042910">
    <property type="term" value="F:xenobiotic transmembrane transporter activity"/>
    <property type="evidence" value="ECO:0007669"/>
    <property type="project" value="InterPro"/>
</dbReference>
<accession>M3D3K5</accession>
<dbReference type="PANTHER" id="PTHR11206">
    <property type="entry name" value="MULTIDRUG RESISTANCE PROTEIN"/>
    <property type="match status" value="1"/>
</dbReference>
<reference evidence="4 5" key="1">
    <citation type="journal article" date="2012" name="PLoS Pathog.">
        <title>Diverse lifestyles and strategies of plant pathogenesis encoded in the genomes of eighteen Dothideomycetes fungi.</title>
        <authorList>
            <person name="Ohm R.A."/>
            <person name="Feau N."/>
            <person name="Henrissat B."/>
            <person name="Schoch C.L."/>
            <person name="Horwitz B.A."/>
            <person name="Barry K.W."/>
            <person name="Condon B.J."/>
            <person name="Copeland A.C."/>
            <person name="Dhillon B."/>
            <person name="Glaser F."/>
            <person name="Hesse C.N."/>
            <person name="Kosti I."/>
            <person name="LaButti K."/>
            <person name="Lindquist E.A."/>
            <person name="Lucas S."/>
            <person name="Salamov A.A."/>
            <person name="Bradshaw R.E."/>
            <person name="Ciuffetti L."/>
            <person name="Hamelin R.C."/>
            <person name="Kema G.H.J."/>
            <person name="Lawrence C."/>
            <person name="Scott J.A."/>
            <person name="Spatafora J.W."/>
            <person name="Turgeon B.G."/>
            <person name="de Wit P.J.G.M."/>
            <person name="Zhong S."/>
            <person name="Goodwin S.B."/>
            <person name="Grigoriev I.V."/>
        </authorList>
    </citation>
    <scope>NUCLEOTIDE SEQUENCE [LARGE SCALE GENOMIC DNA]</scope>
    <source>
        <strain evidence="4 5">SO2202</strain>
    </source>
</reference>
<dbReference type="OrthoDB" id="2126698at2759"/>
<dbReference type="AlphaFoldDB" id="M3D3K5"/>
<evidence type="ECO:0000256" key="3">
    <source>
        <dbReference type="SAM" id="Phobius"/>
    </source>
</evidence>
<feature type="transmembrane region" description="Helical" evidence="3">
    <location>
        <begin position="180"/>
        <end position="203"/>
    </location>
</feature>
<dbReference type="InterPro" id="IPR002528">
    <property type="entry name" value="MATE_fam"/>
</dbReference>
<dbReference type="EMBL" id="KB456264">
    <property type="protein sequence ID" value="EMF12484.1"/>
    <property type="molecule type" value="Genomic_DNA"/>
</dbReference>
<dbReference type="STRING" id="692275.M3D3K5"/>
<feature type="transmembrane region" description="Helical" evidence="3">
    <location>
        <begin position="151"/>
        <end position="174"/>
    </location>
</feature>
<feature type="region of interest" description="Disordered" evidence="2">
    <location>
        <begin position="1"/>
        <end position="23"/>
    </location>
</feature>
<dbReference type="NCBIfam" id="TIGR00797">
    <property type="entry name" value="matE"/>
    <property type="match status" value="1"/>
</dbReference>
<dbReference type="GO" id="GO:0015297">
    <property type="term" value="F:antiporter activity"/>
    <property type="evidence" value="ECO:0007669"/>
    <property type="project" value="InterPro"/>
</dbReference>
<feature type="compositionally biased region" description="Low complexity" evidence="2">
    <location>
        <begin position="38"/>
        <end position="50"/>
    </location>
</feature>
<feature type="transmembrane region" description="Helical" evidence="3">
    <location>
        <begin position="452"/>
        <end position="472"/>
    </location>
</feature>
<dbReference type="GeneID" id="27906862"/>
<dbReference type="RefSeq" id="XP_016760605.1">
    <property type="nucleotide sequence ID" value="XM_016909725.1"/>
</dbReference>
<dbReference type="eggNOG" id="KOG1347">
    <property type="taxonomic scope" value="Eukaryota"/>
</dbReference>
<feature type="transmembrane region" description="Helical" evidence="3">
    <location>
        <begin position="423"/>
        <end position="440"/>
    </location>
</feature>
<evidence type="ECO:0000313" key="5">
    <source>
        <dbReference type="Proteomes" id="UP000016931"/>
    </source>
</evidence>
<evidence type="ECO:0000256" key="2">
    <source>
        <dbReference type="SAM" id="MobiDB-lite"/>
    </source>
</evidence>
<evidence type="ECO:0000256" key="1">
    <source>
        <dbReference type="ARBA" id="ARBA00010199"/>
    </source>
</evidence>
<name>M3D3K5_SPHMS</name>
<dbReference type="Proteomes" id="UP000016931">
    <property type="component" value="Unassembled WGS sequence"/>
</dbReference>
<feature type="transmembrane region" description="Helical" evidence="3">
    <location>
        <begin position="484"/>
        <end position="504"/>
    </location>
</feature>
<feature type="transmembrane region" description="Helical" evidence="3">
    <location>
        <begin position="302"/>
        <end position="331"/>
    </location>
</feature>
<keyword evidence="3" id="KW-0472">Membrane</keyword>
<feature type="transmembrane region" description="Helical" evidence="3">
    <location>
        <begin position="117"/>
        <end position="139"/>
    </location>
</feature>
<feature type="transmembrane region" description="Helical" evidence="3">
    <location>
        <begin position="224"/>
        <end position="247"/>
    </location>
</feature>
<dbReference type="HOGENOM" id="CLU_012893_1_2_1"/>
<dbReference type="Pfam" id="PF01554">
    <property type="entry name" value="MatE"/>
    <property type="match status" value="2"/>
</dbReference>
<keyword evidence="5" id="KW-1185">Reference proteome</keyword>
<feature type="compositionally biased region" description="Acidic residues" evidence="2">
    <location>
        <begin position="521"/>
        <end position="536"/>
    </location>
</feature>
<organism evidence="4 5">
    <name type="scientific">Sphaerulina musiva (strain SO2202)</name>
    <name type="common">Poplar stem canker fungus</name>
    <name type="synonym">Septoria musiva</name>
    <dbReference type="NCBI Taxonomy" id="692275"/>
    <lineage>
        <taxon>Eukaryota</taxon>
        <taxon>Fungi</taxon>
        <taxon>Dikarya</taxon>
        <taxon>Ascomycota</taxon>
        <taxon>Pezizomycotina</taxon>
        <taxon>Dothideomycetes</taxon>
        <taxon>Dothideomycetidae</taxon>
        <taxon>Mycosphaerellales</taxon>
        <taxon>Mycosphaerellaceae</taxon>
        <taxon>Sphaerulina</taxon>
    </lineage>
</organism>
<sequence length="536" mass="57871">MSAATTNERATETTALLSPDDDYGYGYGYGSDTTIAGSLSGNNSSASSASSEEEENPKTTKKTHIRNVSLHTEISILLKSSGPLVLTYFLQYFYQVIIIIVAAQLSTEEIAGVSLGITTANITGFAVFEGMATALDTLCSQAYGSSKFSEVGLYTIRATILVHVVAVVPIGGLWMCSGPIIRWIVPSTTLAMHASGFLRYTLLGVPGFVTFENGKRFLQAQGDFTGGLVILLACLPVNLGLTYGLVYRADMRVAGAALSAALTNVLRPVLLGLYVRFGNPATMKCWPERSEIRKEWRRKWNVILRLAVPGTLMTLSEWMCFEILTFCTAYVSDAALAGQTFLGTIATLVWHIAFSASVACSTRIGQLVGAGKNLSETKKLIKWYAGVFAIAGLFDACLGIILIHLTITYLIHDPAVASIVRAALPYAAMFMIFDSTANWPHSVGRGFGWQDIGAWCTMTINYLYAVPLAIFLELGPLKMGISGLWIGLGSALFFTTVVEACAIWRRLARRMDGRVARAGGDEGEEEEEEEGEGHGS</sequence>
<keyword evidence="3" id="KW-1133">Transmembrane helix</keyword>
<comment type="similarity">
    <text evidence="1">Belongs to the multi antimicrobial extrusion (MATE) (TC 2.A.66.1) family.</text>
</comment>
<feature type="transmembrane region" description="Helical" evidence="3">
    <location>
        <begin position="85"/>
        <end position="105"/>
    </location>
</feature>
<protein>
    <submittedName>
        <fullName evidence="4">MATE efflux family protein</fullName>
    </submittedName>
</protein>
<dbReference type="OMA" id="AHLYVMA"/>
<feature type="transmembrane region" description="Helical" evidence="3">
    <location>
        <begin position="253"/>
        <end position="275"/>
    </location>
</feature>
<proteinExistence type="inferred from homology"/>
<evidence type="ECO:0000313" key="4">
    <source>
        <dbReference type="EMBL" id="EMF12484.1"/>
    </source>
</evidence>
<keyword evidence="3" id="KW-0812">Transmembrane</keyword>
<feature type="transmembrane region" description="Helical" evidence="3">
    <location>
        <begin position="383"/>
        <end position="411"/>
    </location>
</feature>
<dbReference type="GO" id="GO:0016020">
    <property type="term" value="C:membrane"/>
    <property type="evidence" value="ECO:0007669"/>
    <property type="project" value="InterPro"/>
</dbReference>
<feature type="region of interest" description="Disordered" evidence="2">
    <location>
        <begin position="515"/>
        <end position="536"/>
    </location>
</feature>
<gene>
    <name evidence="4" type="ORF">SEPMUDRAFT_65601</name>
</gene>
<feature type="compositionally biased region" description="Low complexity" evidence="2">
    <location>
        <begin position="1"/>
        <end position="15"/>
    </location>
</feature>
<feature type="region of interest" description="Disordered" evidence="2">
    <location>
        <begin position="38"/>
        <end position="63"/>
    </location>
</feature>